<dbReference type="Proteomes" id="UP000033423">
    <property type="component" value="Unassembled WGS sequence"/>
</dbReference>
<comment type="caution">
    <text evidence="3">The sequence shown here is derived from an EMBL/GenBank/DDBJ whole genome shotgun (WGS) entry which is preliminary data.</text>
</comment>
<dbReference type="Gene3D" id="2.60.200.20">
    <property type="match status" value="2"/>
</dbReference>
<dbReference type="CDD" id="cd00060">
    <property type="entry name" value="FHA"/>
    <property type="match status" value="2"/>
</dbReference>
<dbReference type="InterPro" id="IPR050923">
    <property type="entry name" value="Cell_Proc_Reg/RNA_Proc"/>
</dbReference>
<evidence type="ECO:0000313" key="3">
    <source>
        <dbReference type="EMBL" id="KJU82171.1"/>
    </source>
</evidence>
<protein>
    <submittedName>
        <fullName evidence="3">FHA domain-containing protein</fullName>
    </submittedName>
</protein>
<feature type="domain" description="FHA" evidence="2">
    <location>
        <begin position="23"/>
        <end position="72"/>
    </location>
</feature>
<evidence type="ECO:0000259" key="2">
    <source>
        <dbReference type="PROSITE" id="PS50006"/>
    </source>
</evidence>
<name>A0A0F3GJV2_9BACT</name>
<dbReference type="Pfam" id="PF00498">
    <property type="entry name" value="FHA"/>
    <property type="match status" value="1"/>
</dbReference>
<reference evidence="3 4" key="1">
    <citation type="submission" date="2015-02" db="EMBL/GenBank/DDBJ databases">
        <title>Single-cell genomics of uncultivated deep-branching MTB reveals a conserved set of magnetosome genes.</title>
        <authorList>
            <person name="Kolinko S."/>
            <person name="Richter M."/>
            <person name="Glockner F.O."/>
            <person name="Brachmann A."/>
            <person name="Schuler D."/>
        </authorList>
    </citation>
    <scope>NUCLEOTIDE SEQUENCE [LARGE SCALE GENOMIC DNA]</scope>
    <source>
        <strain evidence="3">TM-1</strain>
    </source>
</reference>
<gene>
    <name evidence="3" type="ORF">MBAV_005652</name>
</gene>
<proteinExistence type="predicted"/>
<evidence type="ECO:0000313" key="4">
    <source>
        <dbReference type="Proteomes" id="UP000033423"/>
    </source>
</evidence>
<keyword evidence="1" id="KW-0694">RNA-binding</keyword>
<dbReference type="PROSITE" id="PS50006">
    <property type="entry name" value="FHA_DOMAIN"/>
    <property type="match status" value="1"/>
</dbReference>
<dbReference type="InterPro" id="IPR000253">
    <property type="entry name" value="FHA_dom"/>
</dbReference>
<dbReference type="SMART" id="SM00240">
    <property type="entry name" value="FHA"/>
    <property type="match status" value="1"/>
</dbReference>
<organism evidence="3 4">
    <name type="scientific">Candidatus Magnetobacterium bavaricum</name>
    <dbReference type="NCBI Taxonomy" id="29290"/>
    <lineage>
        <taxon>Bacteria</taxon>
        <taxon>Pseudomonadati</taxon>
        <taxon>Nitrospirota</taxon>
        <taxon>Thermodesulfovibrionia</taxon>
        <taxon>Thermodesulfovibrionales</taxon>
        <taxon>Candidatus Magnetobacteriaceae</taxon>
        <taxon>Candidatus Magnetobacterium</taxon>
    </lineage>
</organism>
<sequence>MAKILLKFKDAVLKDFPLEKDVLTIGRKPTNDIHVDNLAVSGTHARIFKKDDKFYIEDLNSLNGTFVNGKKISVHHLTNSDVVIIGKHSLSYVSDKDTVKPKVEKEQSIMDETIMIDSKLKDEILQKSPAKESTSTDKAITGGFVVIEGSTEKNDYELVDRITTIGKDKTAAIHLKGLFAPKVAALVNKRKDGYTISSATGGKGVKVNGKDSDGAHKLEEGDIVEVGGIKLQFYIKENI</sequence>
<dbReference type="AlphaFoldDB" id="A0A0F3GJV2"/>
<accession>A0A0F3GJV2</accession>
<dbReference type="EMBL" id="LACI01002410">
    <property type="protein sequence ID" value="KJU82171.1"/>
    <property type="molecule type" value="Genomic_DNA"/>
</dbReference>
<dbReference type="GO" id="GO:0003723">
    <property type="term" value="F:RNA binding"/>
    <property type="evidence" value="ECO:0007669"/>
    <property type="project" value="UniProtKB-KW"/>
</dbReference>
<evidence type="ECO:0000256" key="1">
    <source>
        <dbReference type="PROSITE-ProRule" id="PRU00182"/>
    </source>
</evidence>
<dbReference type="PROSITE" id="PS50889">
    <property type="entry name" value="S4"/>
    <property type="match status" value="1"/>
</dbReference>
<keyword evidence="4" id="KW-1185">Reference proteome</keyword>
<dbReference type="InterPro" id="IPR008984">
    <property type="entry name" value="SMAD_FHA_dom_sf"/>
</dbReference>
<dbReference type="PANTHER" id="PTHR23308">
    <property type="entry name" value="NUCLEAR INHIBITOR OF PROTEIN PHOSPHATASE-1"/>
    <property type="match status" value="1"/>
</dbReference>
<dbReference type="SUPFAM" id="SSF49879">
    <property type="entry name" value="SMAD/FHA domain"/>
    <property type="match status" value="2"/>
</dbReference>